<dbReference type="AlphaFoldDB" id="A0A4Q2JS69"/>
<dbReference type="CDD" id="cd04725">
    <property type="entry name" value="OMP_decarboxylase_like"/>
    <property type="match status" value="1"/>
</dbReference>
<dbReference type="GO" id="GO:0044205">
    <property type="term" value="P:'de novo' UMP biosynthetic process"/>
    <property type="evidence" value="ECO:0007669"/>
    <property type="project" value="UniProtKB-UniPathway"/>
</dbReference>
<dbReference type="SMART" id="SM00934">
    <property type="entry name" value="OMPdecase"/>
    <property type="match status" value="1"/>
</dbReference>
<evidence type="ECO:0000256" key="6">
    <source>
        <dbReference type="ARBA" id="ARBA00049157"/>
    </source>
</evidence>
<sequence length="291" mass="29929">MNGLASFGERLDAAFGTRGRLCVGIDPHAWLLDEWGLPDSGAGVREFGLRVVDAAAGRVGIVKPQVSFFERHGSAGYVALERVLELARDAGLLVIADVKRGDIGSTVEAYGEAWLSHGSSLRADAMTIYAYQGLGSIEGVMRQAEAAQAGLFVVAATSNPEAAAIQQAVLQGSSREGSSVAGAIVSGVDAWNRSRDGADERPFGSVGVVLGATIVPEEFGIDVSSDARPRVPVLVPGIGFQGGELRDVPARLGSLAPGAILTDSRGLLAAGPDGIADAIARRADEVGALDV</sequence>
<dbReference type="InterPro" id="IPR011060">
    <property type="entry name" value="RibuloseP-bd_barrel"/>
</dbReference>
<dbReference type="GO" id="GO:0004590">
    <property type="term" value="F:orotidine-5'-phosphate decarboxylase activity"/>
    <property type="evidence" value="ECO:0007669"/>
    <property type="project" value="UniProtKB-UniRule"/>
</dbReference>
<evidence type="ECO:0000256" key="3">
    <source>
        <dbReference type="ARBA" id="ARBA00022793"/>
    </source>
</evidence>
<evidence type="ECO:0000256" key="4">
    <source>
        <dbReference type="ARBA" id="ARBA00022975"/>
    </source>
</evidence>
<dbReference type="Gene3D" id="3.20.20.70">
    <property type="entry name" value="Aldolase class I"/>
    <property type="match status" value="1"/>
</dbReference>
<dbReference type="EMBL" id="SDPL01000057">
    <property type="protein sequence ID" value="RXZ49826.1"/>
    <property type="molecule type" value="Genomic_DNA"/>
</dbReference>
<gene>
    <name evidence="9" type="primary">pyrF</name>
    <name evidence="9" type="ORF">ESO86_05075</name>
</gene>
<dbReference type="RefSeq" id="WP_129233789.1">
    <property type="nucleotide sequence ID" value="NZ_SDPL01000057.1"/>
</dbReference>
<reference evidence="9 10" key="1">
    <citation type="submission" date="2019-01" db="EMBL/GenBank/DDBJ databases">
        <authorList>
            <person name="Li J."/>
        </authorList>
    </citation>
    <scope>NUCLEOTIDE SEQUENCE [LARGE SCALE GENOMIC DNA]</scope>
    <source>
        <strain evidence="9 10">CGMCC 4.7180</strain>
    </source>
</reference>
<dbReference type="Pfam" id="PF00215">
    <property type="entry name" value="OMPdecase"/>
    <property type="match status" value="1"/>
</dbReference>
<dbReference type="UniPathway" id="UPA00070">
    <property type="reaction ID" value="UER00120"/>
</dbReference>
<comment type="caution">
    <text evidence="9">The sequence shown here is derived from an EMBL/GenBank/DDBJ whole genome shotgun (WGS) entry which is preliminary data.</text>
</comment>
<dbReference type="InterPro" id="IPR011995">
    <property type="entry name" value="OMPdecase_type-2"/>
</dbReference>
<keyword evidence="10" id="KW-1185">Reference proteome</keyword>
<dbReference type="OrthoDB" id="9808470at2"/>
<protein>
    <recommendedName>
        <fullName evidence="7">Orotidine-5'-phosphate decarboxylase</fullName>
        <ecNumber evidence="7">4.1.1.23</ecNumber>
    </recommendedName>
</protein>
<dbReference type="PROSITE" id="PS00156">
    <property type="entry name" value="OMPDECASE"/>
    <property type="match status" value="1"/>
</dbReference>
<evidence type="ECO:0000256" key="7">
    <source>
        <dbReference type="NCBIfam" id="TIGR02127"/>
    </source>
</evidence>
<dbReference type="PANTHER" id="PTHR43375">
    <property type="entry name" value="OROTIDINE 5'-PHOSPHATE DECARBOXYLASE"/>
    <property type="match status" value="1"/>
</dbReference>
<proteinExistence type="inferred from homology"/>
<keyword evidence="4" id="KW-0665">Pyrimidine biosynthesis</keyword>
<evidence type="ECO:0000256" key="1">
    <source>
        <dbReference type="ARBA" id="ARBA00004861"/>
    </source>
</evidence>
<organism evidence="9 10">
    <name type="scientific">Agromyces binzhouensis</name>
    <dbReference type="NCBI Taxonomy" id="1817495"/>
    <lineage>
        <taxon>Bacteria</taxon>
        <taxon>Bacillati</taxon>
        <taxon>Actinomycetota</taxon>
        <taxon>Actinomycetes</taxon>
        <taxon>Micrococcales</taxon>
        <taxon>Microbacteriaceae</taxon>
        <taxon>Agromyces</taxon>
    </lineage>
</organism>
<evidence type="ECO:0000256" key="5">
    <source>
        <dbReference type="ARBA" id="ARBA00023239"/>
    </source>
</evidence>
<dbReference type="PANTHER" id="PTHR43375:SF1">
    <property type="entry name" value="OROTIDINE 5'-PHOSPHATE DECARBOXYLASE"/>
    <property type="match status" value="1"/>
</dbReference>
<evidence type="ECO:0000313" key="10">
    <source>
        <dbReference type="Proteomes" id="UP000292881"/>
    </source>
</evidence>
<evidence type="ECO:0000313" key="9">
    <source>
        <dbReference type="EMBL" id="RXZ49826.1"/>
    </source>
</evidence>
<dbReference type="InterPro" id="IPR001754">
    <property type="entry name" value="OMPdeCOase_dom"/>
</dbReference>
<dbReference type="Proteomes" id="UP000292881">
    <property type="component" value="Unassembled WGS sequence"/>
</dbReference>
<dbReference type="NCBIfam" id="TIGR02127">
    <property type="entry name" value="pyrF_sub2"/>
    <property type="match status" value="1"/>
</dbReference>
<comment type="catalytic activity">
    <reaction evidence="6">
        <text>orotidine 5'-phosphate + H(+) = UMP + CO2</text>
        <dbReference type="Rhea" id="RHEA:11596"/>
        <dbReference type="ChEBI" id="CHEBI:15378"/>
        <dbReference type="ChEBI" id="CHEBI:16526"/>
        <dbReference type="ChEBI" id="CHEBI:57538"/>
        <dbReference type="ChEBI" id="CHEBI:57865"/>
        <dbReference type="EC" id="4.1.1.23"/>
    </reaction>
</comment>
<feature type="domain" description="Orotidine 5'-phosphate decarboxylase" evidence="8">
    <location>
        <begin position="20"/>
        <end position="279"/>
    </location>
</feature>
<comment type="similarity">
    <text evidence="2">Belongs to the OMP decarboxylase family. Type 2 subfamily.</text>
</comment>
<accession>A0A4Q2JS69</accession>
<dbReference type="InterPro" id="IPR018089">
    <property type="entry name" value="OMPdecase_AS"/>
</dbReference>
<dbReference type="InterPro" id="IPR013785">
    <property type="entry name" value="Aldolase_TIM"/>
</dbReference>
<name>A0A4Q2JS69_9MICO</name>
<dbReference type="EC" id="4.1.1.23" evidence="7"/>
<keyword evidence="5 9" id="KW-0456">Lyase</keyword>
<comment type="pathway">
    <text evidence="1">Pyrimidine metabolism; UMP biosynthesis via de novo pathway; UMP from orotate: step 2/2.</text>
</comment>
<keyword evidence="3" id="KW-0210">Decarboxylase</keyword>
<evidence type="ECO:0000259" key="8">
    <source>
        <dbReference type="SMART" id="SM00934"/>
    </source>
</evidence>
<evidence type="ECO:0000256" key="2">
    <source>
        <dbReference type="ARBA" id="ARBA00008847"/>
    </source>
</evidence>
<dbReference type="GO" id="GO:0006207">
    <property type="term" value="P:'de novo' pyrimidine nucleobase biosynthetic process"/>
    <property type="evidence" value="ECO:0007669"/>
    <property type="project" value="InterPro"/>
</dbReference>
<dbReference type="SUPFAM" id="SSF51366">
    <property type="entry name" value="Ribulose-phoshate binding barrel"/>
    <property type="match status" value="1"/>
</dbReference>